<proteinExistence type="predicted"/>
<feature type="non-terminal residue" evidence="2">
    <location>
        <position position="37"/>
    </location>
</feature>
<gene>
    <name evidence="2" type="ORF">IAB19_02360</name>
    <name evidence="3" type="ORF">IAB19_02420</name>
</gene>
<dbReference type="Proteomes" id="UP000823631">
    <property type="component" value="Unassembled WGS sequence"/>
</dbReference>
<accession>A0A9D9GSM2</accession>
<dbReference type="EMBL" id="JADINH010000041">
    <property type="protein sequence ID" value="MBO8415218.1"/>
    <property type="molecule type" value="Genomic_DNA"/>
</dbReference>
<evidence type="ECO:0000259" key="1">
    <source>
        <dbReference type="Pfam" id="PF12323"/>
    </source>
</evidence>
<dbReference type="InterPro" id="IPR021027">
    <property type="entry name" value="Transposase_put_HTH"/>
</dbReference>
<reference evidence="2" key="2">
    <citation type="journal article" date="2021" name="PeerJ">
        <title>Extensive microbial diversity within the chicken gut microbiome revealed by metagenomics and culture.</title>
        <authorList>
            <person name="Gilroy R."/>
            <person name="Ravi A."/>
            <person name="Getino M."/>
            <person name="Pursley I."/>
            <person name="Horton D.L."/>
            <person name="Alikhan N.F."/>
            <person name="Baker D."/>
            <person name="Gharbi K."/>
            <person name="Hall N."/>
            <person name="Watson M."/>
            <person name="Adriaenssens E.M."/>
            <person name="Foster-Nyarko E."/>
            <person name="Jarju S."/>
            <person name="Secka A."/>
            <person name="Antonio M."/>
            <person name="Oren A."/>
            <person name="Chaudhuri R.R."/>
            <person name="La Ragione R."/>
            <person name="Hildebrand F."/>
            <person name="Pallen M.J."/>
        </authorList>
    </citation>
    <scope>NUCLEOTIDE SEQUENCE</scope>
    <source>
        <strain evidence="2">17213</strain>
    </source>
</reference>
<dbReference type="EMBL" id="JADINH010000040">
    <property type="protein sequence ID" value="MBO8415206.1"/>
    <property type="molecule type" value="Genomic_DNA"/>
</dbReference>
<sequence length="37" mass="4267">MVVYLARKFKLNLLACAIQRVFLARTGGCVRKVWNDL</sequence>
<evidence type="ECO:0000313" key="2">
    <source>
        <dbReference type="EMBL" id="MBO8415206.1"/>
    </source>
</evidence>
<organism evidence="2 4">
    <name type="scientific">Candidatus Avisuccinivibrio stercorigallinarum</name>
    <dbReference type="NCBI Taxonomy" id="2840704"/>
    <lineage>
        <taxon>Bacteria</taxon>
        <taxon>Pseudomonadati</taxon>
        <taxon>Pseudomonadota</taxon>
        <taxon>Gammaproteobacteria</taxon>
        <taxon>Aeromonadales</taxon>
        <taxon>Succinivibrionaceae</taxon>
        <taxon>Succinivibrionaceae incertae sedis</taxon>
        <taxon>Candidatus Avisuccinivibrio</taxon>
    </lineage>
</organism>
<feature type="domain" description="Transposase putative helix-turn-helix" evidence="1">
    <location>
        <begin position="18"/>
        <end position="36"/>
    </location>
</feature>
<name>A0A9D9GSM2_9GAMM</name>
<protein>
    <submittedName>
        <fullName evidence="2">Helix-turn-helix domain-containing protein</fullName>
    </submittedName>
</protein>
<reference evidence="2" key="1">
    <citation type="submission" date="2020-10" db="EMBL/GenBank/DDBJ databases">
        <authorList>
            <person name="Gilroy R."/>
        </authorList>
    </citation>
    <scope>NUCLEOTIDE SEQUENCE</scope>
    <source>
        <strain evidence="2">17213</strain>
    </source>
</reference>
<evidence type="ECO:0000313" key="4">
    <source>
        <dbReference type="Proteomes" id="UP000823631"/>
    </source>
</evidence>
<dbReference type="AlphaFoldDB" id="A0A9D9GSM2"/>
<comment type="caution">
    <text evidence="2">The sequence shown here is derived from an EMBL/GenBank/DDBJ whole genome shotgun (WGS) entry which is preliminary data.</text>
</comment>
<evidence type="ECO:0000313" key="3">
    <source>
        <dbReference type="EMBL" id="MBO8415218.1"/>
    </source>
</evidence>
<dbReference type="Pfam" id="PF12323">
    <property type="entry name" value="HTH_OrfB_IS605"/>
    <property type="match status" value="1"/>
</dbReference>